<evidence type="ECO:0000256" key="9">
    <source>
        <dbReference type="ARBA" id="ARBA00023004"/>
    </source>
</evidence>
<dbReference type="SUPFAM" id="SSF109604">
    <property type="entry name" value="HD-domain/PDEase-like"/>
    <property type="match status" value="1"/>
</dbReference>
<proteinExistence type="inferred from homology"/>
<evidence type="ECO:0000256" key="11">
    <source>
        <dbReference type="RuleBase" id="RU367039"/>
    </source>
</evidence>
<dbReference type="PANTHER" id="PTHR12588:SF12">
    <property type="entry name" value="INOSITOL OXYGENASE 1"/>
    <property type="match status" value="1"/>
</dbReference>
<evidence type="ECO:0000313" key="13">
    <source>
        <dbReference type="Proteomes" id="UP001190926"/>
    </source>
</evidence>
<evidence type="ECO:0000256" key="3">
    <source>
        <dbReference type="ARBA" id="ARBA00005286"/>
    </source>
</evidence>
<protein>
    <recommendedName>
        <fullName evidence="4 11">Inositol oxygenase</fullName>
        <ecNumber evidence="4 11">1.13.99.1</ecNumber>
    </recommendedName>
    <alternativeName>
        <fullName evidence="11">Myo-inositol oxygenase</fullName>
    </alternativeName>
</protein>
<evidence type="ECO:0000256" key="4">
    <source>
        <dbReference type="ARBA" id="ARBA00011919"/>
    </source>
</evidence>
<dbReference type="EC" id="1.13.99.1" evidence="4 11"/>
<keyword evidence="9 10" id="KW-0408">Iron</keyword>
<evidence type="ECO:0000256" key="5">
    <source>
        <dbReference type="ARBA" id="ARBA00022490"/>
    </source>
</evidence>
<dbReference type="GO" id="GO:0050113">
    <property type="term" value="F:inositol oxygenase activity"/>
    <property type="evidence" value="ECO:0007669"/>
    <property type="project" value="UniProtKB-UniRule"/>
</dbReference>
<dbReference type="GO" id="GO:0005506">
    <property type="term" value="F:iron ion binding"/>
    <property type="evidence" value="ECO:0007669"/>
    <property type="project" value="InterPro"/>
</dbReference>
<keyword evidence="8 11" id="KW-0560">Oxidoreductase</keyword>
<evidence type="ECO:0000256" key="2">
    <source>
        <dbReference type="ARBA" id="ARBA00005167"/>
    </source>
</evidence>
<evidence type="ECO:0000256" key="10">
    <source>
        <dbReference type="PIRSR" id="PIRSR607828-2"/>
    </source>
</evidence>
<comment type="similarity">
    <text evidence="3 11">Belongs to the myo-inositol oxygenase family.</text>
</comment>
<keyword evidence="7 10" id="KW-0479">Metal-binding</keyword>
<sequence length="118" mass="13993">MAKQAFEESIAEQIDSQSLKLRCVGSRQVLNSCLDQLEKESRKTNQLCHPLAFYLQIRYHSFYAVQRAGAYNHLMNEEDYENLNWLQIFNMIYSSRESVRIDVEKVKPYYYPSLSLTR</sequence>
<evidence type="ECO:0000256" key="7">
    <source>
        <dbReference type="ARBA" id="ARBA00022723"/>
    </source>
</evidence>
<comment type="pathway">
    <text evidence="2 11">Polyol metabolism; myo-inositol degradation into D-glucuronate; D-glucuronate from myo-inositol: step 1/1.</text>
</comment>
<comment type="catalytic activity">
    <reaction evidence="11">
        <text>myo-inositol + O2 = D-glucuronate + H2O + H(+)</text>
        <dbReference type="Rhea" id="RHEA:23696"/>
        <dbReference type="ChEBI" id="CHEBI:15377"/>
        <dbReference type="ChEBI" id="CHEBI:15378"/>
        <dbReference type="ChEBI" id="CHEBI:15379"/>
        <dbReference type="ChEBI" id="CHEBI:17268"/>
        <dbReference type="ChEBI" id="CHEBI:58720"/>
        <dbReference type="EC" id="1.13.99.1"/>
    </reaction>
</comment>
<dbReference type="PANTHER" id="PTHR12588">
    <property type="entry name" value="MYOINOSITOL OXYGENASE"/>
    <property type="match status" value="1"/>
</dbReference>
<dbReference type="GO" id="GO:0005737">
    <property type="term" value="C:cytoplasm"/>
    <property type="evidence" value="ECO:0007669"/>
    <property type="project" value="UniProtKB-SubCell"/>
</dbReference>
<dbReference type="Proteomes" id="UP001190926">
    <property type="component" value="Unassembled WGS sequence"/>
</dbReference>
<keyword evidence="6" id="KW-0060">Ascorbate biosynthesis</keyword>
<keyword evidence="5 11" id="KW-0963">Cytoplasm</keyword>
<keyword evidence="13" id="KW-1185">Reference proteome</keyword>
<dbReference type="AlphaFoldDB" id="A0AAD4IVF2"/>
<comment type="caution">
    <text evidence="12">The sequence shown here is derived from an EMBL/GenBank/DDBJ whole genome shotgun (WGS) entry which is preliminary data.</text>
</comment>
<accession>A0AAD4IVF2</accession>
<feature type="binding site" evidence="10">
    <location>
        <position position="60"/>
    </location>
    <ligand>
        <name>Fe cation</name>
        <dbReference type="ChEBI" id="CHEBI:24875"/>
        <label>1</label>
    </ligand>
</feature>
<evidence type="ECO:0000256" key="6">
    <source>
        <dbReference type="ARBA" id="ARBA00022644"/>
    </source>
</evidence>
<dbReference type="GO" id="GO:0019853">
    <property type="term" value="P:L-ascorbic acid biosynthetic process"/>
    <property type="evidence" value="ECO:0007669"/>
    <property type="project" value="UniProtKB-KW"/>
</dbReference>
<gene>
    <name evidence="12" type="ORF">C2S53_011678</name>
</gene>
<dbReference type="EMBL" id="SDAM02001326">
    <property type="protein sequence ID" value="KAH6822317.1"/>
    <property type="molecule type" value="Genomic_DNA"/>
</dbReference>
<dbReference type="GO" id="GO:0019310">
    <property type="term" value="P:inositol catabolic process"/>
    <property type="evidence" value="ECO:0007669"/>
    <property type="project" value="UniProtKB-UniRule"/>
</dbReference>
<reference evidence="12 13" key="1">
    <citation type="journal article" date="2021" name="Nat. Commun.">
        <title>Incipient diploidization of the medicinal plant Perilla within 10,000 years.</title>
        <authorList>
            <person name="Zhang Y."/>
            <person name="Shen Q."/>
            <person name="Leng L."/>
            <person name="Zhang D."/>
            <person name="Chen S."/>
            <person name="Shi Y."/>
            <person name="Ning Z."/>
            <person name="Chen S."/>
        </authorList>
    </citation>
    <scope>NUCLEOTIDE SEQUENCE [LARGE SCALE GENOMIC DNA]</scope>
    <source>
        <strain evidence="13">cv. PC099</strain>
    </source>
</reference>
<dbReference type="Pfam" id="PF05153">
    <property type="entry name" value="MIOX"/>
    <property type="match status" value="1"/>
</dbReference>
<comment type="subcellular location">
    <subcellularLocation>
        <location evidence="1 11">Cytoplasm</location>
    </subcellularLocation>
</comment>
<evidence type="ECO:0000256" key="1">
    <source>
        <dbReference type="ARBA" id="ARBA00004496"/>
    </source>
</evidence>
<comment type="cofactor">
    <cofactor evidence="10 11">
        <name>Fe cation</name>
        <dbReference type="ChEBI" id="CHEBI:24875"/>
    </cofactor>
    <text evidence="10 11">Binds 2 iron ions per subunit.</text>
</comment>
<evidence type="ECO:0000313" key="12">
    <source>
        <dbReference type="EMBL" id="KAH6822317.1"/>
    </source>
</evidence>
<evidence type="ECO:0000256" key="8">
    <source>
        <dbReference type="ARBA" id="ARBA00023002"/>
    </source>
</evidence>
<name>A0AAD4IVF2_PERFH</name>
<organism evidence="12 13">
    <name type="scientific">Perilla frutescens var. hirtella</name>
    <name type="common">Perilla citriodora</name>
    <name type="synonym">Perilla setoyensis</name>
    <dbReference type="NCBI Taxonomy" id="608512"/>
    <lineage>
        <taxon>Eukaryota</taxon>
        <taxon>Viridiplantae</taxon>
        <taxon>Streptophyta</taxon>
        <taxon>Embryophyta</taxon>
        <taxon>Tracheophyta</taxon>
        <taxon>Spermatophyta</taxon>
        <taxon>Magnoliopsida</taxon>
        <taxon>eudicotyledons</taxon>
        <taxon>Gunneridae</taxon>
        <taxon>Pentapetalae</taxon>
        <taxon>asterids</taxon>
        <taxon>lamiids</taxon>
        <taxon>Lamiales</taxon>
        <taxon>Lamiaceae</taxon>
        <taxon>Nepetoideae</taxon>
        <taxon>Elsholtzieae</taxon>
        <taxon>Perilla</taxon>
    </lineage>
</organism>
<dbReference type="InterPro" id="IPR007828">
    <property type="entry name" value="Inositol_oxygenase"/>
</dbReference>